<dbReference type="Pfam" id="PF02481">
    <property type="entry name" value="DNA_processg_A"/>
    <property type="match status" value="1"/>
</dbReference>
<name>A0AA91TK16_9BACT</name>
<dbReference type="Gene3D" id="3.40.50.450">
    <property type="match status" value="1"/>
</dbReference>
<evidence type="ECO:0000313" key="4">
    <source>
        <dbReference type="Proteomes" id="UP000215155"/>
    </source>
</evidence>
<evidence type="ECO:0000313" key="3">
    <source>
        <dbReference type="EMBL" id="OXL44321.1"/>
    </source>
</evidence>
<comment type="similarity">
    <text evidence="1">Belongs to the DprA/Smf family.</text>
</comment>
<comment type="caution">
    <text evidence="3">The sequence shown here is derived from an EMBL/GenBank/DDBJ whole genome shotgun (WGS) entry which is preliminary data.</text>
</comment>
<gene>
    <name evidence="3" type="ORF">CFT61_06720</name>
</gene>
<dbReference type="Proteomes" id="UP000215155">
    <property type="component" value="Unassembled WGS sequence"/>
</dbReference>
<evidence type="ECO:0000259" key="2">
    <source>
        <dbReference type="Pfam" id="PF02481"/>
    </source>
</evidence>
<dbReference type="RefSeq" id="WP_089543684.1">
    <property type="nucleotide sequence ID" value="NZ_NMPZ01000008.1"/>
</dbReference>
<organism evidence="3 4">
    <name type="scientific">Segatella copri</name>
    <dbReference type="NCBI Taxonomy" id="165179"/>
    <lineage>
        <taxon>Bacteria</taxon>
        <taxon>Pseudomonadati</taxon>
        <taxon>Bacteroidota</taxon>
        <taxon>Bacteroidia</taxon>
        <taxon>Bacteroidales</taxon>
        <taxon>Prevotellaceae</taxon>
        <taxon>Segatella</taxon>
    </lineage>
</organism>
<dbReference type="SUPFAM" id="SSF102405">
    <property type="entry name" value="MCP/YpsA-like"/>
    <property type="match status" value="1"/>
</dbReference>
<dbReference type="EMBL" id="NMPZ01000008">
    <property type="protein sequence ID" value="OXL44321.1"/>
    <property type="molecule type" value="Genomic_DNA"/>
</dbReference>
<dbReference type="InterPro" id="IPR057666">
    <property type="entry name" value="DrpA_SLOG"/>
</dbReference>
<sequence>MALNTELILTLKNLKGCGNKTVLSIAEVAPSQVQTIEDLCHFWTTLKGKKFEKYSATDLQEANRKALTCINDAEREGIGIISYYEEAFPQILRETINEDGNTDAPLILFYRGNIKALQMPGIAIIGTREPTEAGTQAGIYFAEKFAEQGFNIVSGLAIGCDTTGHQGALNVKGTTTAFLANGLDWESIYPKENLELAKNIVESGGLLLSEYPVGQRGNRYTLVERDRLQAGLSYTTLVIQTGLRGGTMHAVNATLKARKPLFMIKYKNMDGQIGGKAEGNKKFLEEGKAHALTSGSFEEALAIIRESVEKSNKPKIKDSLF</sequence>
<feature type="domain" description="Smf/DprA SLOG" evidence="2">
    <location>
        <begin position="80"/>
        <end position="294"/>
    </location>
</feature>
<dbReference type="PANTHER" id="PTHR43022">
    <property type="entry name" value="PROTEIN SMF"/>
    <property type="match status" value="1"/>
</dbReference>
<protein>
    <submittedName>
        <fullName evidence="3">DNA processing protein DprA</fullName>
    </submittedName>
</protein>
<dbReference type="AlphaFoldDB" id="A0AA91TK16"/>
<reference evidence="3 4" key="1">
    <citation type="submission" date="2017-07" db="EMBL/GenBank/DDBJ databases">
        <title>Draft genome sequence of Prevotella copri isolated from the gut of healthy adult Indian.</title>
        <authorList>
            <person name="Das B."/>
            <person name="Bag S."/>
            <person name="Ghosh T.S."/>
        </authorList>
    </citation>
    <scope>NUCLEOTIDE SEQUENCE [LARGE SCALE GENOMIC DNA]</scope>
    <source>
        <strain evidence="3 4">Indica</strain>
    </source>
</reference>
<dbReference type="PANTHER" id="PTHR43022:SF1">
    <property type="entry name" value="PROTEIN SMF"/>
    <property type="match status" value="1"/>
</dbReference>
<dbReference type="InterPro" id="IPR003488">
    <property type="entry name" value="DprA"/>
</dbReference>
<proteinExistence type="inferred from homology"/>
<accession>A0AA91TK16</accession>
<dbReference type="GO" id="GO:0009294">
    <property type="term" value="P:DNA-mediated transformation"/>
    <property type="evidence" value="ECO:0007669"/>
    <property type="project" value="InterPro"/>
</dbReference>
<evidence type="ECO:0000256" key="1">
    <source>
        <dbReference type="ARBA" id="ARBA00006525"/>
    </source>
</evidence>